<evidence type="ECO:0000313" key="2">
    <source>
        <dbReference type="EMBL" id="ALS03834.1"/>
    </source>
</evidence>
<dbReference type="EMBL" id="KT282977">
    <property type="protein sequence ID" value="ALS03834.1"/>
    <property type="molecule type" value="mRNA"/>
</dbReference>
<dbReference type="InterPro" id="IPR005055">
    <property type="entry name" value="A10/PebIII"/>
</dbReference>
<accession>A0A1L2BL63</accession>
<keyword evidence="1" id="KW-0732">Signal</keyword>
<sequence length="125" mass="14100">MKLLLIAVLITLASLHTLAQTYNDKYDGMNIDQALANKRLLKAYINCVLDAGKCTPEGKELKGNISDALQSGCVKCTGPQRAGIRKVIAHLINHEERYWNQLVDKYDPKRLYSHKYENELKAIKG</sequence>
<evidence type="ECO:0000256" key="1">
    <source>
        <dbReference type="SAM" id="SignalP"/>
    </source>
</evidence>
<reference evidence="2" key="1">
    <citation type="submission" date="2015-07" db="EMBL/GenBank/DDBJ databases">
        <title>Transcriptome analysis of odorant reception genes in the tea geometrid, Ectropis obliqua.</title>
        <authorList>
            <person name="Chen Z."/>
            <person name="Ma L."/>
            <person name="Li Z."/>
        </authorList>
    </citation>
    <scope>NUCLEOTIDE SEQUENCE</scope>
</reference>
<dbReference type="InterPro" id="IPR036682">
    <property type="entry name" value="OS_D_A10/PebIII_sf"/>
</dbReference>
<proteinExistence type="evidence at transcript level"/>
<name>A0A1L2BL63_ECTOB</name>
<dbReference type="SUPFAM" id="SSF100910">
    <property type="entry name" value="Chemosensory protein Csp2"/>
    <property type="match status" value="1"/>
</dbReference>
<organism evidence="2">
    <name type="scientific">Ectropis obliqua</name>
    <name type="common">Tea geometrid moth</name>
    <dbReference type="NCBI Taxonomy" id="248899"/>
    <lineage>
        <taxon>Eukaryota</taxon>
        <taxon>Metazoa</taxon>
        <taxon>Ecdysozoa</taxon>
        <taxon>Arthropoda</taxon>
        <taxon>Hexapoda</taxon>
        <taxon>Insecta</taxon>
        <taxon>Pterygota</taxon>
        <taxon>Neoptera</taxon>
        <taxon>Endopterygota</taxon>
        <taxon>Lepidoptera</taxon>
        <taxon>Glossata</taxon>
        <taxon>Ditrysia</taxon>
        <taxon>Geometroidea</taxon>
        <taxon>Geometridae</taxon>
        <taxon>Ennominae</taxon>
        <taxon>Ectropis</taxon>
    </lineage>
</organism>
<dbReference type="Gene3D" id="1.10.2080.10">
    <property type="entry name" value="Insect odorant-binding protein A10/Ejaculatory bulb-specific protein 3"/>
    <property type="match status" value="1"/>
</dbReference>
<dbReference type="PANTHER" id="PTHR11257:SF12">
    <property type="entry name" value="EJACULATORY BULB-SPECIFIC PROTEIN 3-RELATED"/>
    <property type="match status" value="1"/>
</dbReference>
<feature type="signal peptide" evidence="1">
    <location>
        <begin position="1"/>
        <end position="19"/>
    </location>
</feature>
<protein>
    <submittedName>
        <fullName evidence="2">Chemosensory protein 9</fullName>
    </submittedName>
</protein>
<feature type="chain" id="PRO_5012521144" evidence="1">
    <location>
        <begin position="20"/>
        <end position="125"/>
    </location>
</feature>
<dbReference type="Pfam" id="PF03392">
    <property type="entry name" value="OS-D"/>
    <property type="match status" value="1"/>
</dbReference>
<dbReference type="PANTHER" id="PTHR11257">
    <property type="entry name" value="CHEMOSENSORY PROTEIN-RELATED"/>
    <property type="match status" value="1"/>
</dbReference>
<dbReference type="AlphaFoldDB" id="A0A1L2BL63"/>